<feature type="signal peptide" evidence="1">
    <location>
        <begin position="1"/>
        <end position="22"/>
    </location>
</feature>
<dbReference type="EMBL" id="AZHB01000002">
    <property type="protein sequence ID" value="OAA72358.1"/>
    <property type="molecule type" value="Genomic_DNA"/>
</dbReference>
<comment type="caution">
    <text evidence="2">The sequence shown here is derived from an EMBL/GenBank/DDBJ whole genome shotgun (WGS) entry which is preliminary data.</text>
</comment>
<sequence length="68" mass="7116">MKSSFALLSLLAVFGAAKVQDAEPLPTVDGDLSGHTQADAEHKPATLDGYSAQNSQATFCGADGYCYY</sequence>
<dbReference type="AlphaFoldDB" id="A0A168DAF5"/>
<feature type="chain" id="PRO_5007896236" evidence="1">
    <location>
        <begin position="23"/>
        <end position="68"/>
    </location>
</feature>
<proteinExistence type="predicted"/>
<gene>
    <name evidence="2" type="ORF">ISF_01431</name>
</gene>
<evidence type="ECO:0000313" key="3">
    <source>
        <dbReference type="Proteomes" id="UP000076744"/>
    </source>
</evidence>
<accession>A0A168DAF5</accession>
<reference evidence="2 3" key="1">
    <citation type="journal article" date="2016" name="Genome Biol. Evol.">
        <title>Divergent and convergent evolution of fungal pathogenicity.</title>
        <authorList>
            <person name="Shang Y."/>
            <person name="Xiao G."/>
            <person name="Zheng P."/>
            <person name="Cen K."/>
            <person name="Zhan S."/>
            <person name="Wang C."/>
        </authorList>
    </citation>
    <scope>NUCLEOTIDE SEQUENCE [LARGE SCALE GENOMIC DNA]</scope>
    <source>
        <strain evidence="2 3">ARSEF 2679</strain>
    </source>
</reference>
<protein>
    <submittedName>
        <fullName evidence="2">Uncharacterized protein</fullName>
    </submittedName>
</protein>
<evidence type="ECO:0000313" key="2">
    <source>
        <dbReference type="EMBL" id="OAA72358.1"/>
    </source>
</evidence>
<keyword evidence="3" id="KW-1185">Reference proteome</keyword>
<dbReference type="RefSeq" id="XP_018707804.1">
    <property type="nucleotide sequence ID" value="XM_018845038.1"/>
</dbReference>
<dbReference type="Proteomes" id="UP000076744">
    <property type="component" value="Unassembled WGS sequence"/>
</dbReference>
<keyword evidence="1" id="KW-0732">Signal</keyword>
<evidence type="ECO:0000256" key="1">
    <source>
        <dbReference type="SAM" id="SignalP"/>
    </source>
</evidence>
<organism evidence="2 3">
    <name type="scientific">Cordyceps fumosorosea (strain ARSEF 2679)</name>
    <name type="common">Isaria fumosorosea</name>
    <dbReference type="NCBI Taxonomy" id="1081104"/>
    <lineage>
        <taxon>Eukaryota</taxon>
        <taxon>Fungi</taxon>
        <taxon>Dikarya</taxon>
        <taxon>Ascomycota</taxon>
        <taxon>Pezizomycotina</taxon>
        <taxon>Sordariomycetes</taxon>
        <taxon>Hypocreomycetidae</taxon>
        <taxon>Hypocreales</taxon>
        <taxon>Cordycipitaceae</taxon>
        <taxon>Cordyceps</taxon>
    </lineage>
</organism>
<dbReference type="GeneID" id="30017723"/>
<name>A0A168DAF5_CORFA</name>